<evidence type="ECO:0000256" key="4">
    <source>
        <dbReference type="PIRSR" id="PIRSR600821-50"/>
    </source>
</evidence>
<dbReference type="SMART" id="SM01005">
    <property type="entry name" value="Ala_racemase_C"/>
    <property type="match status" value="1"/>
</dbReference>
<dbReference type="InterPro" id="IPR029066">
    <property type="entry name" value="PLP-binding_barrel"/>
</dbReference>
<dbReference type="InterPro" id="IPR009006">
    <property type="entry name" value="Ala_racemase/Decarboxylase_C"/>
</dbReference>
<dbReference type="PANTHER" id="PTHR30511:SF0">
    <property type="entry name" value="ALANINE RACEMASE, CATABOLIC-RELATED"/>
    <property type="match status" value="1"/>
</dbReference>
<dbReference type="Gene3D" id="3.20.20.10">
    <property type="entry name" value="Alanine racemase"/>
    <property type="match status" value="1"/>
</dbReference>
<dbReference type="RefSeq" id="WP_116183555.1">
    <property type="nucleotide sequence ID" value="NZ_QTJX01000001.1"/>
</dbReference>
<dbReference type="SUPFAM" id="SSF51419">
    <property type="entry name" value="PLP-binding barrel"/>
    <property type="match status" value="1"/>
</dbReference>
<dbReference type="AlphaFoldDB" id="A0A371JV37"/>
<comment type="cofactor">
    <cofactor evidence="1 4">
        <name>pyridoxal 5'-phosphate</name>
        <dbReference type="ChEBI" id="CHEBI:597326"/>
    </cofactor>
</comment>
<dbReference type="InterPro" id="IPR001608">
    <property type="entry name" value="Ala_racemase_N"/>
</dbReference>
<dbReference type="PRINTS" id="PR00992">
    <property type="entry name" value="ALARACEMASE"/>
</dbReference>
<dbReference type="Pfam" id="PF00842">
    <property type="entry name" value="Ala_racemase_C"/>
    <property type="match status" value="1"/>
</dbReference>
<organism evidence="6 7">
    <name type="scientific">Flagellimonas nanhaiensis</name>
    <dbReference type="NCBI Taxonomy" id="2292706"/>
    <lineage>
        <taxon>Bacteria</taxon>
        <taxon>Pseudomonadati</taxon>
        <taxon>Bacteroidota</taxon>
        <taxon>Flavobacteriia</taxon>
        <taxon>Flavobacteriales</taxon>
        <taxon>Flavobacteriaceae</taxon>
        <taxon>Flagellimonas</taxon>
    </lineage>
</organism>
<accession>A0A371JV37</accession>
<keyword evidence="2 4" id="KW-0663">Pyridoxal phosphate</keyword>
<evidence type="ECO:0000313" key="6">
    <source>
        <dbReference type="EMBL" id="RDY61674.1"/>
    </source>
</evidence>
<gene>
    <name evidence="6" type="primary">alr</name>
    <name evidence="6" type="ORF">DX873_05840</name>
</gene>
<keyword evidence="3 6" id="KW-0413">Isomerase</keyword>
<evidence type="ECO:0000256" key="3">
    <source>
        <dbReference type="ARBA" id="ARBA00023235"/>
    </source>
</evidence>
<comment type="caution">
    <text evidence="6">The sequence shown here is derived from an EMBL/GenBank/DDBJ whole genome shotgun (WGS) entry which is preliminary data.</text>
</comment>
<dbReference type="InterPro" id="IPR011079">
    <property type="entry name" value="Ala_racemase_C"/>
</dbReference>
<evidence type="ECO:0000256" key="1">
    <source>
        <dbReference type="ARBA" id="ARBA00001933"/>
    </source>
</evidence>
<dbReference type="SUPFAM" id="SSF50621">
    <property type="entry name" value="Alanine racemase C-terminal domain-like"/>
    <property type="match status" value="1"/>
</dbReference>
<reference evidence="6 7" key="1">
    <citation type="submission" date="2018-08" db="EMBL/GenBank/DDBJ databases">
        <title>Muricauda nanhaiensis sp. nov., isolated from seawater of the South China Sea.</title>
        <authorList>
            <person name="Dang Y."/>
        </authorList>
    </citation>
    <scope>NUCLEOTIDE SEQUENCE [LARGE SCALE GENOMIC DNA]</scope>
    <source>
        <strain evidence="6 7">SM1704</strain>
    </source>
</reference>
<dbReference type="GO" id="GO:0008784">
    <property type="term" value="F:alanine racemase activity"/>
    <property type="evidence" value="ECO:0007669"/>
    <property type="project" value="UniProtKB-EC"/>
</dbReference>
<dbReference type="Gene3D" id="2.40.37.10">
    <property type="entry name" value="Lyase, Ornithine Decarboxylase, Chain A, domain 1"/>
    <property type="match status" value="1"/>
</dbReference>
<dbReference type="InterPro" id="IPR000821">
    <property type="entry name" value="Ala_racemase"/>
</dbReference>
<dbReference type="CDD" id="cd00430">
    <property type="entry name" value="PLPDE_III_AR"/>
    <property type="match status" value="1"/>
</dbReference>
<protein>
    <submittedName>
        <fullName evidence="6">Alanine racemase</fullName>
        <ecNumber evidence="6">5.1.1.1</ecNumber>
    </submittedName>
</protein>
<dbReference type="EMBL" id="QTJX01000001">
    <property type="protein sequence ID" value="RDY61674.1"/>
    <property type="molecule type" value="Genomic_DNA"/>
</dbReference>
<dbReference type="EC" id="5.1.1.1" evidence="6"/>
<dbReference type="GO" id="GO:0030632">
    <property type="term" value="P:D-alanine biosynthetic process"/>
    <property type="evidence" value="ECO:0007669"/>
    <property type="project" value="TreeGrafter"/>
</dbReference>
<dbReference type="GO" id="GO:0005829">
    <property type="term" value="C:cytosol"/>
    <property type="evidence" value="ECO:0007669"/>
    <property type="project" value="TreeGrafter"/>
</dbReference>
<name>A0A371JV37_9FLAO</name>
<dbReference type="Proteomes" id="UP000261828">
    <property type="component" value="Unassembled WGS sequence"/>
</dbReference>
<dbReference type="Pfam" id="PF01168">
    <property type="entry name" value="Ala_racemase_N"/>
    <property type="match status" value="1"/>
</dbReference>
<dbReference type="OrthoDB" id="9801978at2"/>
<feature type="modified residue" description="N6-(pyridoxal phosphate)lysine" evidence="4">
    <location>
        <position position="73"/>
    </location>
</feature>
<dbReference type="PANTHER" id="PTHR30511">
    <property type="entry name" value="ALANINE RACEMASE"/>
    <property type="match status" value="1"/>
</dbReference>
<feature type="domain" description="Alanine racemase C-terminal" evidence="5">
    <location>
        <begin position="278"/>
        <end position="403"/>
    </location>
</feature>
<sequence length="407" mass="45187">MNTPRRKFIKKVTAGVAGMSVTSVFPFSHNFTFDQSESGSINPWIELSKEAYLKNAETISKMAKGNQIMAVLKNNAYGLGDVEVAKILDTSPHIHGFAMVKDSRCLSLRKSGVKKPILLMGDFSESLGEELIASNITLSIFSRESVEKILSLSVKTSHTIRVQLYFDTGLGRMGMPHHEPLDWAKELLSMENIEIDGMFSTLTTPEDFAIEQLQRFKELKDELQNLGVVIKNTHIAPSLSMLQLQDSHLDLVRPGILLHGSFPIAAMSESKNYPLQPTFRLRARVIRMEKLRKGDTIGFSRFYELPQDEWIATISIGWADGYNSGAENGAKVLIGDKLFPVVNVNASHCNVCVGTKKLIDVGAVATLIGPDRDEITPEGFAKSINGHNYLQINYKESIPKIVSDDFI</sequence>
<evidence type="ECO:0000256" key="2">
    <source>
        <dbReference type="ARBA" id="ARBA00022898"/>
    </source>
</evidence>
<evidence type="ECO:0000313" key="7">
    <source>
        <dbReference type="Proteomes" id="UP000261828"/>
    </source>
</evidence>
<evidence type="ECO:0000259" key="5">
    <source>
        <dbReference type="SMART" id="SM01005"/>
    </source>
</evidence>
<keyword evidence="7" id="KW-1185">Reference proteome</keyword>
<dbReference type="GO" id="GO:0030170">
    <property type="term" value="F:pyridoxal phosphate binding"/>
    <property type="evidence" value="ECO:0007669"/>
    <property type="project" value="TreeGrafter"/>
</dbReference>
<dbReference type="NCBIfam" id="TIGR00492">
    <property type="entry name" value="alr"/>
    <property type="match status" value="1"/>
</dbReference>
<proteinExistence type="predicted"/>